<feature type="domain" description="Quinolinate phosphoribosyl transferase C-terminal" evidence="11">
    <location>
        <begin position="128"/>
        <end position="292"/>
    </location>
</feature>
<feature type="binding site" evidence="10">
    <location>
        <position position="233"/>
    </location>
    <ligand>
        <name>substrate</name>
    </ligand>
</feature>
<name>A0A3M6D1W9_9PSED</name>
<dbReference type="Pfam" id="PF02749">
    <property type="entry name" value="QRPTase_N"/>
    <property type="match status" value="1"/>
</dbReference>
<organism evidence="13 14">
    <name type="scientific">Pseudomonas syringae pv. helianthi</name>
    <dbReference type="NCBI Taxonomy" id="251654"/>
    <lineage>
        <taxon>Bacteria</taxon>
        <taxon>Pseudomonadati</taxon>
        <taxon>Pseudomonadota</taxon>
        <taxon>Gammaproteobacteria</taxon>
        <taxon>Pseudomonadales</taxon>
        <taxon>Pseudomonadaceae</taxon>
        <taxon>Pseudomonas</taxon>
    </lineage>
</organism>
<accession>A0A3M6D1W9</accession>
<evidence type="ECO:0000256" key="2">
    <source>
        <dbReference type="ARBA" id="ARBA00004893"/>
    </source>
</evidence>
<feature type="binding site" evidence="10">
    <location>
        <begin position="149"/>
        <end position="151"/>
    </location>
    <ligand>
        <name>substrate</name>
    </ligand>
</feature>
<keyword evidence="6 9" id="KW-0328">Glycosyltransferase</keyword>
<gene>
    <name evidence="13" type="ORF">ALP10_05436</name>
</gene>
<evidence type="ECO:0000256" key="10">
    <source>
        <dbReference type="PIRSR" id="PIRSR006250-1"/>
    </source>
</evidence>
<proteinExistence type="inferred from homology"/>
<evidence type="ECO:0000313" key="13">
    <source>
        <dbReference type="EMBL" id="RMV50118.1"/>
    </source>
</evidence>
<dbReference type="AlphaFoldDB" id="A0A3M6D1W9"/>
<evidence type="ECO:0000256" key="1">
    <source>
        <dbReference type="ARBA" id="ARBA00003237"/>
    </source>
</evidence>
<dbReference type="CDD" id="cd01572">
    <property type="entry name" value="QPRTase"/>
    <property type="match status" value="1"/>
</dbReference>
<dbReference type="InterPro" id="IPR036068">
    <property type="entry name" value="Nicotinate_pribotase-like_C"/>
</dbReference>
<dbReference type="PANTHER" id="PTHR32179:SF3">
    <property type="entry name" value="NICOTINATE-NUCLEOTIDE PYROPHOSPHORYLASE [CARBOXYLATING]"/>
    <property type="match status" value="1"/>
</dbReference>
<evidence type="ECO:0000256" key="4">
    <source>
        <dbReference type="ARBA" id="ARBA00011944"/>
    </source>
</evidence>
<feature type="binding site" evidence="10">
    <location>
        <begin position="277"/>
        <end position="279"/>
    </location>
    <ligand>
        <name>substrate</name>
    </ligand>
</feature>
<keyword evidence="5" id="KW-0662">Pyridine nucleotide biosynthesis</keyword>
<dbReference type="SUPFAM" id="SSF51690">
    <property type="entry name" value="Nicotinate/Quinolinate PRTase C-terminal domain-like"/>
    <property type="match status" value="1"/>
</dbReference>
<dbReference type="GO" id="GO:0009435">
    <property type="term" value="P:NAD+ biosynthetic process"/>
    <property type="evidence" value="ECO:0007669"/>
    <property type="project" value="UniProtKB-UniPathway"/>
</dbReference>
<feature type="domain" description="Quinolinate phosphoribosyl transferase N-terminal" evidence="12">
    <location>
        <begin position="42"/>
        <end position="126"/>
    </location>
</feature>
<feature type="binding site" evidence="10">
    <location>
        <position position="183"/>
    </location>
    <ligand>
        <name>substrate</name>
    </ligand>
</feature>
<comment type="similarity">
    <text evidence="3 9">Belongs to the NadC/ModD family.</text>
</comment>
<dbReference type="Gene3D" id="3.20.20.70">
    <property type="entry name" value="Aldolase class I"/>
    <property type="match status" value="1"/>
</dbReference>
<protein>
    <recommendedName>
        <fullName evidence="4">nicotinate-nucleotide diphosphorylase (carboxylating)</fullName>
        <ecNumber evidence="4">2.4.2.19</ecNumber>
    </recommendedName>
    <alternativeName>
        <fullName evidence="8">Quinolinate phosphoribosyltransferase [decarboxylating]</fullName>
    </alternativeName>
</protein>
<dbReference type="Gene3D" id="3.90.1170.20">
    <property type="entry name" value="Quinolinate phosphoribosyl transferase, N-terminal domain"/>
    <property type="match status" value="1"/>
</dbReference>
<dbReference type="InterPro" id="IPR037128">
    <property type="entry name" value="Quinolinate_PRibosylTase_N_sf"/>
</dbReference>
<dbReference type="InterPro" id="IPR004393">
    <property type="entry name" value="NadC"/>
</dbReference>
<evidence type="ECO:0000256" key="8">
    <source>
        <dbReference type="ARBA" id="ARBA00033102"/>
    </source>
</evidence>
<evidence type="ECO:0000313" key="14">
    <source>
        <dbReference type="Proteomes" id="UP000279173"/>
    </source>
</evidence>
<dbReference type="PIRSF" id="PIRSF006250">
    <property type="entry name" value="NadC_ModD"/>
    <property type="match status" value="1"/>
</dbReference>
<dbReference type="InterPro" id="IPR002638">
    <property type="entry name" value="Quinolinate_PRibosylTrfase_C"/>
</dbReference>
<dbReference type="SUPFAM" id="SSF54675">
    <property type="entry name" value="Nicotinate/Quinolinate PRTase N-terminal domain-like"/>
    <property type="match status" value="1"/>
</dbReference>
<evidence type="ECO:0000256" key="6">
    <source>
        <dbReference type="ARBA" id="ARBA00022676"/>
    </source>
</evidence>
<dbReference type="Pfam" id="PF01729">
    <property type="entry name" value="QRPTase_C"/>
    <property type="match status" value="1"/>
</dbReference>
<dbReference type="EMBL" id="RBUT01000057">
    <property type="protein sequence ID" value="RMV50118.1"/>
    <property type="molecule type" value="Genomic_DNA"/>
</dbReference>
<dbReference type="InterPro" id="IPR027277">
    <property type="entry name" value="NadC/ModD"/>
</dbReference>
<feature type="binding site" evidence="10">
    <location>
        <position position="173"/>
    </location>
    <ligand>
        <name>substrate</name>
    </ligand>
</feature>
<evidence type="ECO:0000256" key="3">
    <source>
        <dbReference type="ARBA" id="ARBA00009400"/>
    </source>
</evidence>
<evidence type="ECO:0000256" key="5">
    <source>
        <dbReference type="ARBA" id="ARBA00022642"/>
    </source>
</evidence>
<dbReference type="PANTHER" id="PTHR32179">
    <property type="entry name" value="NICOTINATE-NUCLEOTIDE PYROPHOSPHORYLASE [CARBOXYLATING]"/>
    <property type="match status" value="1"/>
</dbReference>
<sequence>MPYTRTTLLLEPAMPNLRIADLTAEIEANVRRALLEDVGSGDITAQLIPAERLAKATIISRDAAVIAGTAWVDTVFRQLDPRVAVHWQVSDGDRVSPNQTLFHVEGPARSLLTGERSALNFLQMLSGVATRAQYFADMVAGTQVKLLDTRKTLPGLRMAQKYAVTCGGCHNHRIGLYDAFLIKENHIAACGGIAQAVEAAHRIAPGKPVEVEVESLSELKQALDAGADIIMLDELSLDDMREAVRLTAGRARLEASGGINDNTLRVIAETGVDYISIGAMTKDVKAVDLSMRLSL</sequence>
<evidence type="ECO:0000259" key="11">
    <source>
        <dbReference type="Pfam" id="PF01729"/>
    </source>
</evidence>
<dbReference type="GO" id="GO:0034213">
    <property type="term" value="P:quinolinate catabolic process"/>
    <property type="evidence" value="ECO:0007669"/>
    <property type="project" value="TreeGrafter"/>
</dbReference>
<dbReference type="Proteomes" id="UP000279173">
    <property type="component" value="Unassembled WGS sequence"/>
</dbReference>
<evidence type="ECO:0000256" key="9">
    <source>
        <dbReference type="PIRNR" id="PIRNR006250"/>
    </source>
</evidence>
<dbReference type="InterPro" id="IPR013785">
    <property type="entry name" value="Aldolase_TIM"/>
</dbReference>
<dbReference type="GO" id="GO:0004514">
    <property type="term" value="F:nicotinate-nucleotide diphosphorylase (carboxylating) activity"/>
    <property type="evidence" value="ECO:0007669"/>
    <property type="project" value="UniProtKB-EC"/>
</dbReference>
<evidence type="ECO:0000256" key="7">
    <source>
        <dbReference type="ARBA" id="ARBA00022679"/>
    </source>
</evidence>
<feature type="binding site" evidence="10">
    <location>
        <position position="212"/>
    </location>
    <ligand>
        <name>substrate</name>
    </ligand>
</feature>
<keyword evidence="7 9" id="KW-0808">Transferase</keyword>
<dbReference type="EC" id="2.4.2.19" evidence="4"/>
<comment type="pathway">
    <text evidence="2">Cofactor biosynthesis; NAD(+) biosynthesis; nicotinate D-ribonucleotide from quinolinate: step 1/1.</text>
</comment>
<feature type="binding site" evidence="10">
    <location>
        <position position="116"/>
    </location>
    <ligand>
        <name>substrate</name>
    </ligand>
</feature>
<reference evidence="13 14" key="1">
    <citation type="submission" date="2018-08" db="EMBL/GenBank/DDBJ databases">
        <title>Recombination of ecologically and evolutionarily significant loci maintains genetic cohesion in the Pseudomonas syringae species complex.</title>
        <authorList>
            <person name="Dillon M."/>
            <person name="Thakur S."/>
            <person name="Almeida R.N.D."/>
            <person name="Weir B.S."/>
            <person name="Guttman D.S."/>
        </authorList>
    </citation>
    <scope>NUCLEOTIDE SEQUENCE [LARGE SCALE GENOMIC DNA]</scope>
    <source>
        <strain evidence="13 14">ICMP 3263</strain>
    </source>
</reference>
<evidence type="ECO:0000259" key="12">
    <source>
        <dbReference type="Pfam" id="PF02749"/>
    </source>
</evidence>
<dbReference type="InterPro" id="IPR022412">
    <property type="entry name" value="Quinolinate_PRibosylTrfase_N"/>
</dbReference>
<dbReference type="UniPathway" id="UPA00253">
    <property type="reaction ID" value="UER00331"/>
</dbReference>
<comment type="function">
    <text evidence="1">Involved in the catabolism of quinolinic acid (QA).</text>
</comment>
<dbReference type="FunFam" id="3.20.20.70:FF:000030">
    <property type="entry name" value="Nicotinate-nucleotide pyrophosphorylase, carboxylating"/>
    <property type="match status" value="1"/>
</dbReference>
<comment type="caution">
    <text evidence="13">The sequence shown here is derived from an EMBL/GenBank/DDBJ whole genome shotgun (WGS) entry which is preliminary data.</text>
</comment>
<dbReference type="FunFam" id="3.90.1170.20:FF:000007">
    <property type="entry name" value="Nicotinate-nucleotide pyrophosphorylase (Carboxylating)"/>
    <property type="match status" value="1"/>
</dbReference>
<dbReference type="GO" id="GO:0005737">
    <property type="term" value="C:cytoplasm"/>
    <property type="evidence" value="ECO:0007669"/>
    <property type="project" value="TreeGrafter"/>
</dbReference>
<feature type="binding site" evidence="10">
    <location>
        <begin position="256"/>
        <end position="258"/>
    </location>
    <ligand>
        <name>substrate</name>
    </ligand>
</feature>
<dbReference type="NCBIfam" id="TIGR00078">
    <property type="entry name" value="nadC"/>
    <property type="match status" value="1"/>
</dbReference>